<accession>A0ABR2RGB9</accession>
<dbReference type="Proteomes" id="UP001396334">
    <property type="component" value="Unassembled WGS sequence"/>
</dbReference>
<protein>
    <submittedName>
        <fullName evidence="1">Uncharacterized protein</fullName>
    </submittedName>
</protein>
<reference evidence="1 2" key="1">
    <citation type="journal article" date="2024" name="G3 (Bethesda)">
        <title>Genome assembly of Hibiscus sabdariffa L. provides insights into metabolisms of medicinal natural products.</title>
        <authorList>
            <person name="Kim T."/>
        </authorList>
    </citation>
    <scope>NUCLEOTIDE SEQUENCE [LARGE SCALE GENOMIC DNA]</scope>
    <source>
        <strain evidence="1">TK-2024</strain>
        <tissue evidence="1">Old leaves</tissue>
    </source>
</reference>
<sequence>MDDPPMKLRREARKWAEELKPFTGEEDVSYYSCETMSCWTSKVGHHVISYNQKIIDTFVFMAELVPRCLAHGPTEGELSRASSLLYLC</sequence>
<comment type="caution">
    <text evidence="1">The sequence shown here is derived from an EMBL/GenBank/DDBJ whole genome shotgun (WGS) entry which is preliminary data.</text>
</comment>
<evidence type="ECO:0000313" key="1">
    <source>
        <dbReference type="EMBL" id="KAK9011988.1"/>
    </source>
</evidence>
<proteinExistence type="predicted"/>
<keyword evidence="2" id="KW-1185">Reference proteome</keyword>
<evidence type="ECO:0000313" key="2">
    <source>
        <dbReference type="Proteomes" id="UP001396334"/>
    </source>
</evidence>
<dbReference type="EMBL" id="JBBPBN010000022">
    <property type="protein sequence ID" value="KAK9011988.1"/>
    <property type="molecule type" value="Genomic_DNA"/>
</dbReference>
<organism evidence="1 2">
    <name type="scientific">Hibiscus sabdariffa</name>
    <name type="common">roselle</name>
    <dbReference type="NCBI Taxonomy" id="183260"/>
    <lineage>
        <taxon>Eukaryota</taxon>
        <taxon>Viridiplantae</taxon>
        <taxon>Streptophyta</taxon>
        <taxon>Embryophyta</taxon>
        <taxon>Tracheophyta</taxon>
        <taxon>Spermatophyta</taxon>
        <taxon>Magnoliopsida</taxon>
        <taxon>eudicotyledons</taxon>
        <taxon>Gunneridae</taxon>
        <taxon>Pentapetalae</taxon>
        <taxon>rosids</taxon>
        <taxon>malvids</taxon>
        <taxon>Malvales</taxon>
        <taxon>Malvaceae</taxon>
        <taxon>Malvoideae</taxon>
        <taxon>Hibiscus</taxon>
    </lineage>
</organism>
<gene>
    <name evidence="1" type="ORF">V6N11_040059</name>
</gene>
<name>A0ABR2RGB9_9ROSI</name>